<protein>
    <submittedName>
        <fullName evidence="2">Transcriptional regulatory protein</fullName>
    </submittedName>
</protein>
<dbReference type="AlphaFoldDB" id="A0A6J4PW31"/>
<evidence type="ECO:0000313" key="2">
    <source>
        <dbReference type="EMBL" id="CAA9425795.1"/>
    </source>
</evidence>
<dbReference type="Pfam" id="PF18367">
    <property type="entry name" value="Rv2175c_C"/>
    <property type="match status" value="1"/>
</dbReference>
<proteinExistence type="predicted"/>
<gene>
    <name evidence="2" type="ORF">AVDCRST_MAG35-2230</name>
</gene>
<feature type="domain" description="Rv2175c C-terminal" evidence="1">
    <location>
        <begin position="80"/>
        <end position="131"/>
    </location>
</feature>
<reference evidence="2" key="1">
    <citation type="submission" date="2020-02" db="EMBL/GenBank/DDBJ databases">
        <authorList>
            <person name="Meier V. D."/>
        </authorList>
    </citation>
    <scope>NUCLEOTIDE SEQUENCE</scope>
    <source>
        <strain evidence="2">AVDCRST_MAG35</strain>
    </source>
</reference>
<evidence type="ECO:0000259" key="1">
    <source>
        <dbReference type="Pfam" id="PF18367"/>
    </source>
</evidence>
<sequence length="134" mass="14273">MEGRGGPAADHGPSVLAELEELVGGDEAWATVPDLVDLLGSDVSSVRRLLDDRLLVGVRRGRPKVVQVPRALADPEPLVSMPGTLTVLGDAGYSDAEALRWLFTHDEHLGAAPLAALRAGRIAPVRRRAQVLLF</sequence>
<dbReference type="InterPro" id="IPR041098">
    <property type="entry name" value="Rv2175c_C"/>
</dbReference>
<organism evidence="2">
    <name type="scientific">uncultured Quadrisphaera sp</name>
    <dbReference type="NCBI Taxonomy" id="904978"/>
    <lineage>
        <taxon>Bacteria</taxon>
        <taxon>Bacillati</taxon>
        <taxon>Actinomycetota</taxon>
        <taxon>Actinomycetes</taxon>
        <taxon>Kineosporiales</taxon>
        <taxon>Kineosporiaceae</taxon>
        <taxon>Quadrisphaera</taxon>
        <taxon>environmental samples</taxon>
    </lineage>
</organism>
<name>A0A6J4PW31_9ACTN</name>
<accession>A0A6J4PW31</accession>
<dbReference type="EMBL" id="CADCUY010000468">
    <property type="protein sequence ID" value="CAA9425795.1"/>
    <property type="molecule type" value="Genomic_DNA"/>
</dbReference>